<dbReference type="Proteomes" id="UP001229716">
    <property type="component" value="Unassembled WGS sequence"/>
</dbReference>
<accession>A0ABT7KUB2</accession>
<keyword evidence="2" id="KW-1185">Reference proteome</keyword>
<organism evidence="1 2">
    <name type="scientific">Bacillus shihchuchen</name>
    <dbReference type="NCBI Taxonomy" id="3036942"/>
    <lineage>
        <taxon>Bacteria</taxon>
        <taxon>Bacillati</taxon>
        <taxon>Bacillota</taxon>
        <taxon>Bacilli</taxon>
        <taxon>Bacillales</taxon>
        <taxon>Bacillaceae</taxon>
        <taxon>Bacillus</taxon>
        <taxon>Bacillus cereus group</taxon>
    </lineage>
</organism>
<proteinExistence type="predicted"/>
<dbReference type="EMBL" id="JASWHZ010000001">
    <property type="protein sequence ID" value="MDL2417706.1"/>
    <property type="molecule type" value="Genomic_DNA"/>
</dbReference>
<evidence type="ECO:0000313" key="2">
    <source>
        <dbReference type="Proteomes" id="UP001229716"/>
    </source>
</evidence>
<evidence type="ECO:0000313" key="1">
    <source>
        <dbReference type="EMBL" id="MDL2417706.1"/>
    </source>
</evidence>
<sequence>MGSAFRDELSIPNTPADKAGKVIEKEFKEMQPAGVQVKVVFKAQKTKLWSQWEYNRKLQKFLMR</sequence>
<comment type="caution">
    <text evidence="1">The sequence shown here is derived from an EMBL/GenBank/DDBJ whole genome shotgun (WGS) entry which is preliminary data.</text>
</comment>
<gene>
    <name evidence="1" type="ORF">P6F46_09695</name>
</gene>
<name>A0ABT7KUB2_9BACI</name>
<protein>
    <submittedName>
        <fullName evidence="1">Uncharacterized protein</fullName>
    </submittedName>
</protein>
<reference evidence="1 2" key="1">
    <citation type="journal article" date="2023" name="Int. J. Mol. Sci.">
        <title>Pathogenicity and Genomic Characterization of a Novel Genospecies, Bacillus shihchuchen, of the Bacillus cereus Group Isolated from Chinese Softshell Turtle (Pelodiscus sinensis).</title>
        <authorList>
            <person name="Cheng L.W."/>
            <person name="Byadgi O.V."/>
            <person name="Tsai C.E."/>
            <person name="Wang P.C."/>
            <person name="Chen S.C."/>
        </authorList>
    </citation>
    <scope>NUCLEOTIDE SEQUENCE [LARGE SCALE GENOMIC DNA]</scope>
    <source>
        <strain evidence="1 2">QF108-045</strain>
    </source>
</reference>